<evidence type="ECO:0000256" key="10">
    <source>
        <dbReference type="RuleBase" id="RU361207"/>
    </source>
</evidence>
<keyword evidence="14" id="KW-1185">Reference proteome</keyword>
<dbReference type="Pfam" id="PF02446">
    <property type="entry name" value="Glyco_hydro_77"/>
    <property type="match status" value="1"/>
</dbReference>
<dbReference type="SUPFAM" id="SSF51445">
    <property type="entry name" value="(Trans)glycosidases"/>
    <property type="match status" value="1"/>
</dbReference>
<comment type="caution">
    <text evidence="13">The sequence shown here is derived from an EMBL/GenBank/DDBJ whole genome shotgun (WGS) entry which is preliminary data.</text>
</comment>
<comment type="similarity">
    <text evidence="2 10">Belongs to the disproportionating enzyme family.</text>
</comment>
<evidence type="ECO:0000256" key="4">
    <source>
        <dbReference type="ARBA" id="ARBA00020295"/>
    </source>
</evidence>
<dbReference type="RefSeq" id="WP_123378562.1">
    <property type="nucleotide sequence ID" value="NZ_RJKN01000001.1"/>
</dbReference>
<evidence type="ECO:0000256" key="11">
    <source>
        <dbReference type="SAM" id="MobiDB-lite"/>
    </source>
</evidence>
<dbReference type="InterPro" id="IPR003385">
    <property type="entry name" value="Glyco_hydro_77"/>
</dbReference>
<dbReference type="Pfam" id="PF21226">
    <property type="entry name" value="MalQ_N"/>
    <property type="match status" value="1"/>
</dbReference>
<evidence type="ECO:0000256" key="3">
    <source>
        <dbReference type="ARBA" id="ARBA00012560"/>
    </source>
</evidence>
<name>A0A3N1HTM9_9ACTN</name>
<feature type="domain" description="MalQ N-terminal beta-sandwich" evidence="12">
    <location>
        <begin position="79"/>
        <end position="175"/>
    </location>
</feature>
<dbReference type="PANTHER" id="PTHR32438:SF5">
    <property type="entry name" value="4-ALPHA-GLUCANOTRANSFERASE DPE1, CHLOROPLASTIC_AMYLOPLASTIC"/>
    <property type="match status" value="1"/>
</dbReference>
<keyword evidence="5 10" id="KW-0328">Glycosyltransferase</keyword>
<reference evidence="13 14" key="1">
    <citation type="journal article" date="2015" name="Stand. Genomic Sci.">
        <title>Genomic Encyclopedia of Bacterial and Archaeal Type Strains, Phase III: the genomes of soil and plant-associated and newly described type strains.</title>
        <authorList>
            <person name="Whitman W.B."/>
            <person name="Woyke T."/>
            <person name="Klenk H.P."/>
            <person name="Zhou Y."/>
            <person name="Lilburn T.G."/>
            <person name="Beck B.J."/>
            <person name="De Vos P."/>
            <person name="Vandamme P."/>
            <person name="Eisen J.A."/>
            <person name="Garrity G."/>
            <person name="Hugenholtz P."/>
            <person name="Kyrpides N.C."/>
        </authorList>
    </citation>
    <scope>NUCLEOTIDE SEQUENCE [LARGE SCALE GENOMIC DNA]</scope>
    <source>
        <strain evidence="13 14">CECT 7306</strain>
    </source>
</reference>
<feature type="region of interest" description="Disordered" evidence="11">
    <location>
        <begin position="667"/>
        <end position="688"/>
    </location>
</feature>
<evidence type="ECO:0000313" key="14">
    <source>
        <dbReference type="Proteomes" id="UP000276232"/>
    </source>
</evidence>
<gene>
    <name evidence="13" type="ORF">EDC03_0495</name>
</gene>
<evidence type="ECO:0000256" key="9">
    <source>
        <dbReference type="ARBA" id="ARBA00031501"/>
    </source>
</evidence>
<dbReference type="AlphaFoldDB" id="A0A3N1HTM9"/>
<dbReference type="InterPro" id="IPR017853">
    <property type="entry name" value="GH"/>
</dbReference>
<dbReference type="GO" id="GO:0005975">
    <property type="term" value="P:carbohydrate metabolic process"/>
    <property type="evidence" value="ECO:0007669"/>
    <property type="project" value="InterPro"/>
</dbReference>
<dbReference type="Gene3D" id="3.20.20.80">
    <property type="entry name" value="Glycosidases"/>
    <property type="match status" value="1"/>
</dbReference>
<evidence type="ECO:0000256" key="1">
    <source>
        <dbReference type="ARBA" id="ARBA00000439"/>
    </source>
</evidence>
<protein>
    <recommendedName>
        <fullName evidence="4 10">4-alpha-glucanotransferase</fullName>
        <ecNumber evidence="3 10">2.4.1.25</ecNumber>
    </recommendedName>
    <alternativeName>
        <fullName evidence="8 10">Amylomaltase</fullName>
    </alternativeName>
    <alternativeName>
        <fullName evidence="9 10">Disproportionating enzyme</fullName>
    </alternativeName>
</protein>
<organism evidence="13 14">
    <name type="scientific">Pseudokineococcus lusitanus</name>
    <dbReference type="NCBI Taxonomy" id="763993"/>
    <lineage>
        <taxon>Bacteria</taxon>
        <taxon>Bacillati</taxon>
        <taxon>Actinomycetota</taxon>
        <taxon>Actinomycetes</taxon>
        <taxon>Kineosporiales</taxon>
        <taxon>Kineosporiaceae</taxon>
        <taxon>Pseudokineococcus</taxon>
    </lineage>
</organism>
<evidence type="ECO:0000256" key="2">
    <source>
        <dbReference type="ARBA" id="ARBA00005684"/>
    </source>
</evidence>
<proteinExistence type="inferred from homology"/>
<evidence type="ECO:0000256" key="6">
    <source>
        <dbReference type="ARBA" id="ARBA00022679"/>
    </source>
</evidence>
<evidence type="ECO:0000259" key="12">
    <source>
        <dbReference type="Pfam" id="PF21226"/>
    </source>
</evidence>
<dbReference type="EMBL" id="RJKN01000001">
    <property type="protein sequence ID" value="ROP45883.1"/>
    <property type="molecule type" value="Genomic_DNA"/>
</dbReference>
<dbReference type="PANTHER" id="PTHR32438">
    <property type="entry name" value="4-ALPHA-GLUCANOTRANSFERASE DPE1, CHLOROPLASTIC/AMYLOPLASTIC"/>
    <property type="match status" value="1"/>
</dbReference>
<sequence>MPDAPDTSTAAAAPSERLQELARRYGVAVEYHDWQGRHVHVPASTVVAVLAALDVDADGDDAVEAALVAVDEAPWRRTLPPVVVLRDGRVGEVEVHVPHGETVRCELVREDGRTVPLAQLDRWTEPRTVDGALVGRAVLAVPADTPLGWHELRAWVGDHAGDDAPTATAPLAVTPSRLELPEGVRDGQHWGLMAQLYSVRSRRSWGLGDTADLAELASWSGGLGADFVLVNPLHAAEPVAPMEPSPYLPTTRRFVNPVYIRVEDVRETAYLPSTDRAVLEWAAEELRAASASGALVDRDAVWAAKRSALRTVFEAGRSDAREAAFAAFRAREGQGLADFATWCALADRYGLPSSRWPDAAHDHGSAEQRRLVGEVADGARFHEWLQWVVDEQLEAAQRTATRAGMALGVVHDLAVGVHPVGADTWTLGAALARGITVGAPPDAFNQQGQDWSQPPWRPDRLAELGYAPYRDMVRTVLRHAGGVRVDHVMGLFRLWWVPAGLGPDAGTYVRYDHEAMVGVLALEAHRAGAVVVGEDLGVVEPWVRDHLRERGVLGTSVLWFERTQDGAPLPPERWRELCMATVTTHDLPPTAGYLAGEHIDLRDRLGLLTRPVEEERRVDEADRASVVAQLAERGLVPDDPTERQLVEGLHRLLRASPSRLLGVSLPDAVGERRTQNQPGTHEQYPNWRVPLGDGAGDPVLLEDLPRHPRVRSLLDALLTDHPIR</sequence>
<evidence type="ECO:0000313" key="13">
    <source>
        <dbReference type="EMBL" id="ROP45883.1"/>
    </source>
</evidence>
<dbReference type="InterPro" id="IPR048458">
    <property type="entry name" value="MalQ_N"/>
</dbReference>
<comment type="catalytic activity">
    <reaction evidence="1 10">
        <text>Transfers a segment of a (1-&gt;4)-alpha-D-glucan to a new position in an acceptor, which may be glucose or a (1-&gt;4)-alpha-D-glucan.</text>
        <dbReference type="EC" id="2.4.1.25"/>
    </reaction>
</comment>
<dbReference type="Proteomes" id="UP000276232">
    <property type="component" value="Unassembled WGS sequence"/>
</dbReference>
<dbReference type="EC" id="2.4.1.25" evidence="3 10"/>
<dbReference type="FunCoup" id="A0A3N1HTM9">
    <property type="interactions" value="20"/>
</dbReference>
<keyword evidence="6 10" id="KW-0808">Transferase</keyword>
<dbReference type="GO" id="GO:0004134">
    <property type="term" value="F:4-alpha-glucanotransferase activity"/>
    <property type="evidence" value="ECO:0007669"/>
    <property type="project" value="UniProtKB-EC"/>
</dbReference>
<dbReference type="NCBIfam" id="TIGR00217">
    <property type="entry name" value="malQ"/>
    <property type="match status" value="1"/>
</dbReference>
<keyword evidence="7 10" id="KW-0119">Carbohydrate metabolism</keyword>
<evidence type="ECO:0000256" key="5">
    <source>
        <dbReference type="ARBA" id="ARBA00022676"/>
    </source>
</evidence>
<evidence type="ECO:0000256" key="8">
    <source>
        <dbReference type="ARBA" id="ARBA00031423"/>
    </source>
</evidence>
<accession>A0A3N1HTM9</accession>
<dbReference type="OrthoDB" id="9811841at2"/>
<evidence type="ECO:0000256" key="7">
    <source>
        <dbReference type="ARBA" id="ARBA00023277"/>
    </source>
</evidence>
<dbReference type="InParanoid" id="A0A3N1HTM9"/>